<sequence>MRGLTRRTGVFFVVFMFVVIIPMFSYAALSPEERAELERQLADVEQQIAANKTELTKKQGERQSLERDVAVLDGQIKAAKLAIKQRDLAIKKLTDGITDKEAAIRTLDGKVADGQESVAQMLRRTREIDDISIAELALGGSISDLFTEVDEFETVQKALDAAFKQMAAARADLASRKEALLGQQEEEQDLKQLQVLQQKSLQQSEGEKKTLVGFAKGQESEYQKMIATQTKTATEIRAKLFNLRDSGAIPFGKAYEYAKEASAKTDVRPALILGILAEESNLGENVGTGSWRVDMHPTRDQPVFAQICAELGLNPDDMKVSKKPWYGWGGAMGPAQFIPSTWVQYKDRIANITGNSPPNPWDSRTAIYATALLMMDNGADKQTRAAERLAALRYLAGWGNASKAAYAFYGDDVMALADKFQKEIDVLEGH</sequence>
<feature type="coiled-coil region" evidence="1">
    <location>
        <begin position="34"/>
        <end position="61"/>
    </location>
</feature>
<evidence type="ECO:0000256" key="1">
    <source>
        <dbReference type="SAM" id="Coils"/>
    </source>
</evidence>
<dbReference type="Gene3D" id="1.10.530.10">
    <property type="match status" value="1"/>
</dbReference>
<dbReference type="AlphaFoldDB" id="A0A1F6DAK1"/>
<dbReference type="Gene3D" id="1.20.5.340">
    <property type="match status" value="1"/>
</dbReference>
<comment type="caution">
    <text evidence="3">The sequence shown here is derived from an EMBL/GenBank/DDBJ whole genome shotgun (WGS) entry which is preliminary data.</text>
</comment>
<dbReference type="InterPro" id="IPR023346">
    <property type="entry name" value="Lysozyme-like_dom_sf"/>
</dbReference>
<keyword evidence="2" id="KW-1133">Transmembrane helix</keyword>
<organism evidence="3 4">
    <name type="scientific">Candidatus Kaiserbacteria bacterium RIFCSPHIGHO2_01_FULL_56_24</name>
    <dbReference type="NCBI Taxonomy" id="1798487"/>
    <lineage>
        <taxon>Bacteria</taxon>
        <taxon>Candidatus Kaiseribacteriota</taxon>
    </lineage>
</organism>
<evidence type="ECO:0008006" key="5">
    <source>
        <dbReference type="Google" id="ProtNLM"/>
    </source>
</evidence>
<evidence type="ECO:0000313" key="4">
    <source>
        <dbReference type="Proteomes" id="UP000176377"/>
    </source>
</evidence>
<dbReference type="EMBL" id="MFLA01000033">
    <property type="protein sequence ID" value="OGG58391.1"/>
    <property type="molecule type" value="Genomic_DNA"/>
</dbReference>
<evidence type="ECO:0000256" key="2">
    <source>
        <dbReference type="SAM" id="Phobius"/>
    </source>
</evidence>
<keyword evidence="1" id="KW-0175">Coiled coil</keyword>
<accession>A0A1F6DAK1</accession>
<feature type="transmembrane region" description="Helical" evidence="2">
    <location>
        <begin position="9"/>
        <end position="29"/>
    </location>
</feature>
<keyword evidence="2" id="KW-0812">Transmembrane</keyword>
<protein>
    <recommendedName>
        <fullName evidence="5">Transglycosylase SLT domain-containing protein</fullName>
    </recommendedName>
</protein>
<dbReference type="SUPFAM" id="SSF53955">
    <property type="entry name" value="Lysozyme-like"/>
    <property type="match status" value="1"/>
</dbReference>
<dbReference type="Proteomes" id="UP000176377">
    <property type="component" value="Unassembled WGS sequence"/>
</dbReference>
<reference evidence="3 4" key="1">
    <citation type="journal article" date="2016" name="Nat. Commun.">
        <title>Thousands of microbial genomes shed light on interconnected biogeochemical processes in an aquifer system.</title>
        <authorList>
            <person name="Anantharaman K."/>
            <person name="Brown C.T."/>
            <person name="Hug L.A."/>
            <person name="Sharon I."/>
            <person name="Castelle C.J."/>
            <person name="Probst A.J."/>
            <person name="Thomas B.C."/>
            <person name="Singh A."/>
            <person name="Wilkins M.J."/>
            <person name="Karaoz U."/>
            <person name="Brodie E.L."/>
            <person name="Williams K.H."/>
            <person name="Hubbard S.S."/>
            <person name="Banfield J.F."/>
        </authorList>
    </citation>
    <scope>NUCLEOTIDE SEQUENCE [LARGE SCALE GENOMIC DNA]</scope>
</reference>
<keyword evidence="2" id="KW-0472">Membrane</keyword>
<name>A0A1F6DAK1_9BACT</name>
<gene>
    <name evidence="3" type="ORF">A2765_05585</name>
</gene>
<evidence type="ECO:0000313" key="3">
    <source>
        <dbReference type="EMBL" id="OGG58391.1"/>
    </source>
</evidence>
<proteinExistence type="predicted"/>